<evidence type="ECO:0000313" key="2">
    <source>
        <dbReference type="Proteomes" id="UP000223913"/>
    </source>
</evidence>
<sequence>MEQFSGNKCIFTVKQISGNPVKKPLPIKETVLFRRIIPHNISMLRDAVKKRLLNISDQKILPFCVHLQHA</sequence>
<accession>A0A2D0NIE4</accession>
<dbReference type="Proteomes" id="UP000223913">
    <property type="component" value="Unassembled WGS sequence"/>
</dbReference>
<proteinExistence type="predicted"/>
<dbReference type="EMBL" id="PDUD01000002">
    <property type="protein sequence ID" value="PHN08264.1"/>
    <property type="molecule type" value="Genomic_DNA"/>
</dbReference>
<comment type="caution">
    <text evidence="1">The sequence shown here is derived from an EMBL/GenBank/DDBJ whole genome shotgun (WGS) entry which is preliminary data.</text>
</comment>
<evidence type="ECO:0000313" key="1">
    <source>
        <dbReference type="EMBL" id="PHN08264.1"/>
    </source>
</evidence>
<keyword evidence="2" id="KW-1185">Reference proteome</keyword>
<protein>
    <submittedName>
        <fullName evidence="1">Uncharacterized protein</fullName>
    </submittedName>
</protein>
<name>A0A2D0NIE4_FLAN2</name>
<organism evidence="1 2">
    <name type="scientific">Flavilitoribacter nigricans (strain ATCC 23147 / DSM 23189 / NBRC 102662 / NCIMB 1420 / SS-2)</name>
    <name type="common">Lewinella nigricans</name>
    <dbReference type="NCBI Taxonomy" id="1122177"/>
    <lineage>
        <taxon>Bacteria</taxon>
        <taxon>Pseudomonadati</taxon>
        <taxon>Bacteroidota</taxon>
        <taxon>Saprospiria</taxon>
        <taxon>Saprospirales</taxon>
        <taxon>Lewinellaceae</taxon>
        <taxon>Flavilitoribacter</taxon>
    </lineage>
</organism>
<reference evidence="1 2" key="1">
    <citation type="submission" date="2017-10" db="EMBL/GenBank/DDBJ databases">
        <title>The draft genome sequence of Lewinella nigricans NBRC 102662.</title>
        <authorList>
            <person name="Wang K."/>
        </authorList>
    </citation>
    <scope>NUCLEOTIDE SEQUENCE [LARGE SCALE GENOMIC DNA]</scope>
    <source>
        <strain evidence="1 2">NBRC 102662</strain>
    </source>
</reference>
<gene>
    <name evidence="1" type="ORF">CRP01_02780</name>
</gene>
<dbReference type="AlphaFoldDB" id="A0A2D0NIE4"/>